<dbReference type="HOGENOM" id="CLU_2606690_0_0_1"/>
<dbReference type="EMBL" id="KN826147">
    <property type="protein sequence ID" value="KIK79921.1"/>
    <property type="molecule type" value="Genomic_DNA"/>
</dbReference>
<evidence type="ECO:0000313" key="2">
    <source>
        <dbReference type="EMBL" id="KIK79921.1"/>
    </source>
</evidence>
<protein>
    <submittedName>
        <fullName evidence="2">Unplaced genomic scaffold scaffold_1325, whole genome shotgun sequence</fullName>
    </submittedName>
</protein>
<name>A0A0D0D8B7_9AGAM</name>
<dbReference type="InParanoid" id="A0A0D0D8B7"/>
<dbReference type="STRING" id="930991.A0A0D0D8B7"/>
<accession>A0A0D0D8B7</accession>
<gene>
    <name evidence="2" type="ORF">PAXRUDRAFT_16067</name>
</gene>
<keyword evidence="3" id="KW-1185">Reference proteome</keyword>
<evidence type="ECO:0000256" key="1">
    <source>
        <dbReference type="SAM" id="MobiDB-lite"/>
    </source>
</evidence>
<dbReference type="OrthoDB" id="2690060at2759"/>
<organism evidence="2 3">
    <name type="scientific">Paxillus rubicundulus Ve08.2h10</name>
    <dbReference type="NCBI Taxonomy" id="930991"/>
    <lineage>
        <taxon>Eukaryota</taxon>
        <taxon>Fungi</taxon>
        <taxon>Dikarya</taxon>
        <taxon>Basidiomycota</taxon>
        <taxon>Agaricomycotina</taxon>
        <taxon>Agaricomycetes</taxon>
        <taxon>Agaricomycetidae</taxon>
        <taxon>Boletales</taxon>
        <taxon>Paxilineae</taxon>
        <taxon>Paxillaceae</taxon>
        <taxon>Paxillus</taxon>
    </lineage>
</organism>
<sequence>MSPPKIWQSVPPSQPDTPDKPPCEAPHISFVNAAAFKFNLKIDLEEGASPPLGTIYPMSPTELESLWEFINEHLSYSFI</sequence>
<dbReference type="Proteomes" id="UP000054538">
    <property type="component" value="Unassembled WGS sequence"/>
</dbReference>
<reference evidence="2 3" key="1">
    <citation type="submission" date="2014-04" db="EMBL/GenBank/DDBJ databases">
        <authorList>
            <consortium name="DOE Joint Genome Institute"/>
            <person name="Kuo A."/>
            <person name="Kohler A."/>
            <person name="Jargeat P."/>
            <person name="Nagy L.G."/>
            <person name="Floudas D."/>
            <person name="Copeland A."/>
            <person name="Barry K.W."/>
            <person name="Cichocki N."/>
            <person name="Veneault-Fourrey C."/>
            <person name="LaButti K."/>
            <person name="Lindquist E.A."/>
            <person name="Lipzen A."/>
            <person name="Lundell T."/>
            <person name="Morin E."/>
            <person name="Murat C."/>
            <person name="Sun H."/>
            <person name="Tunlid A."/>
            <person name="Henrissat B."/>
            <person name="Grigoriev I.V."/>
            <person name="Hibbett D.S."/>
            <person name="Martin F."/>
            <person name="Nordberg H.P."/>
            <person name="Cantor M.N."/>
            <person name="Hua S.X."/>
        </authorList>
    </citation>
    <scope>NUCLEOTIDE SEQUENCE [LARGE SCALE GENOMIC DNA]</scope>
    <source>
        <strain evidence="2 3">Ve08.2h10</strain>
    </source>
</reference>
<dbReference type="AlphaFoldDB" id="A0A0D0D8B7"/>
<evidence type="ECO:0000313" key="3">
    <source>
        <dbReference type="Proteomes" id="UP000054538"/>
    </source>
</evidence>
<feature type="region of interest" description="Disordered" evidence="1">
    <location>
        <begin position="1"/>
        <end position="24"/>
    </location>
</feature>
<reference evidence="3" key="2">
    <citation type="submission" date="2015-01" db="EMBL/GenBank/DDBJ databases">
        <title>Evolutionary Origins and Diversification of the Mycorrhizal Mutualists.</title>
        <authorList>
            <consortium name="DOE Joint Genome Institute"/>
            <consortium name="Mycorrhizal Genomics Consortium"/>
            <person name="Kohler A."/>
            <person name="Kuo A."/>
            <person name="Nagy L.G."/>
            <person name="Floudas D."/>
            <person name="Copeland A."/>
            <person name="Barry K.W."/>
            <person name="Cichocki N."/>
            <person name="Veneault-Fourrey C."/>
            <person name="LaButti K."/>
            <person name="Lindquist E.A."/>
            <person name="Lipzen A."/>
            <person name="Lundell T."/>
            <person name="Morin E."/>
            <person name="Murat C."/>
            <person name="Riley R."/>
            <person name="Ohm R."/>
            <person name="Sun H."/>
            <person name="Tunlid A."/>
            <person name="Henrissat B."/>
            <person name="Grigoriev I.V."/>
            <person name="Hibbett D.S."/>
            <person name="Martin F."/>
        </authorList>
    </citation>
    <scope>NUCLEOTIDE SEQUENCE [LARGE SCALE GENOMIC DNA]</scope>
    <source>
        <strain evidence="3">Ve08.2h10</strain>
    </source>
</reference>
<proteinExistence type="predicted"/>